<organism evidence="2 3">
    <name type="scientific">Candidatus Litorirhabdus singularis</name>
    <dbReference type="NCBI Taxonomy" id="2518993"/>
    <lineage>
        <taxon>Bacteria</taxon>
        <taxon>Pseudomonadati</taxon>
        <taxon>Pseudomonadota</taxon>
        <taxon>Gammaproteobacteria</taxon>
        <taxon>Cellvibrionales</taxon>
        <taxon>Halieaceae</taxon>
        <taxon>Candidatus Litorirhabdus</taxon>
    </lineage>
</organism>
<dbReference type="RefSeq" id="WP_279243252.1">
    <property type="nucleotide sequence ID" value="NZ_SHNN01000001.1"/>
</dbReference>
<feature type="signal peptide" evidence="1">
    <location>
        <begin position="1"/>
        <end position="18"/>
    </location>
</feature>
<reference evidence="2" key="1">
    <citation type="submission" date="2019-02" db="EMBL/GenBank/DDBJ databases">
        <authorList>
            <person name="Li S.-H."/>
        </authorList>
    </citation>
    <scope>NUCLEOTIDE SEQUENCE</scope>
    <source>
        <strain evidence="2">IMCC14734</strain>
    </source>
</reference>
<comment type="caution">
    <text evidence="2">The sequence shown here is derived from an EMBL/GenBank/DDBJ whole genome shotgun (WGS) entry which is preliminary data.</text>
</comment>
<sequence>MKTLIALPLIIAAHSATAGIVPDANAFAACEARFERVNRDQELGLERAATHRAPGESSNSYRYYFNAYSGEDNWRVECHASRVGKIREFAVEPGSWVFEASLSESVAGY</sequence>
<protein>
    <submittedName>
        <fullName evidence="2">Uncharacterized protein</fullName>
    </submittedName>
</protein>
<feature type="chain" id="PRO_5046669133" evidence="1">
    <location>
        <begin position="19"/>
        <end position="109"/>
    </location>
</feature>
<keyword evidence="3" id="KW-1185">Reference proteome</keyword>
<accession>A0ABT3TAC4</accession>
<proteinExistence type="predicted"/>
<evidence type="ECO:0000256" key="1">
    <source>
        <dbReference type="SAM" id="SignalP"/>
    </source>
</evidence>
<evidence type="ECO:0000313" key="2">
    <source>
        <dbReference type="EMBL" id="MCX2979251.1"/>
    </source>
</evidence>
<name>A0ABT3TAC4_9GAMM</name>
<gene>
    <name evidence="2" type="ORF">EYC98_00040</name>
</gene>
<keyword evidence="1" id="KW-0732">Signal</keyword>
<evidence type="ECO:0000313" key="3">
    <source>
        <dbReference type="Proteomes" id="UP001143362"/>
    </source>
</evidence>
<dbReference type="EMBL" id="SHNN01000001">
    <property type="protein sequence ID" value="MCX2979251.1"/>
    <property type="molecule type" value="Genomic_DNA"/>
</dbReference>
<dbReference type="Proteomes" id="UP001143362">
    <property type="component" value="Unassembled WGS sequence"/>
</dbReference>